<comment type="caution">
    <text evidence="13">The sequence shown here is derived from an EMBL/GenBank/DDBJ whole genome shotgun (WGS) entry which is preliminary data.</text>
</comment>
<keyword evidence="4 8" id="KW-0547">Nucleotide-binding</keyword>
<keyword evidence="3 8" id="KW-0132">Cell division</keyword>
<name>A0A832X4V6_9ARCH</name>
<dbReference type="Pfam" id="PF12327">
    <property type="entry name" value="FtsZ_C"/>
    <property type="match status" value="1"/>
</dbReference>
<dbReference type="EMBL" id="DVAD01000001">
    <property type="protein sequence ID" value="HIJ99239.1"/>
    <property type="molecule type" value="Genomic_DNA"/>
</dbReference>
<dbReference type="InterPro" id="IPR003008">
    <property type="entry name" value="Tubulin_FtsZ_GTPase"/>
</dbReference>
<protein>
    <recommendedName>
        <fullName evidence="8 9">Cell division protein FtsZ</fullName>
    </recommendedName>
</protein>
<comment type="subunit">
    <text evidence="8">Homodimer. Polymerizes to form a dynamic ring structure in a strictly GTP-dependent manner. Interacts directly with several other division proteins.</text>
</comment>
<keyword evidence="6 8" id="KW-0717">Septation</keyword>
<feature type="domain" description="Tubulin/FtsZ 2-layer sandwich" evidence="12">
    <location>
        <begin position="227"/>
        <end position="344"/>
    </location>
</feature>
<feature type="binding site" evidence="8">
    <location>
        <position position="164"/>
    </location>
    <ligand>
        <name>GTP</name>
        <dbReference type="ChEBI" id="CHEBI:37565"/>
    </ligand>
</feature>
<gene>
    <name evidence="8 13" type="primary">ftsZ</name>
    <name evidence="13" type="ORF">H1011_00235</name>
</gene>
<feature type="binding site" evidence="8">
    <location>
        <position position="207"/>
    </location>
    <ligand>
        <name>GTP</name>
        <dbReference type="ChEBI" id="CHEBI:37565"/>
    </ligand>
</feature>
<comment type="similarity">
    <text evidence="1 8 10">Belongs to the FtsZ family.</text>
</comment>
<accession>A0A832X4V6</accession>
<dbReference type="GO" id="GO:0003924">
    <property type="term" value="F:GTPase activity"/>
    <property type="evidence" value="ECO:0007669"/>
    <property type="project" value="UniProtKB-UniRule"/>
</dbReference>
<dbReference type="Proteomes" id="UP000604391">
    <property type="component" value="Unassembled WGS sequence"/>
</dbReference>
<evidence type="ECO:0000256" key="7">
    <source>
        <dbReference type="ARBA" id="ARBA00023306"/>
    </source>
</evidence>
<dbReference type="PROSITE" id="PS01134">
    <property type="entry name" value="FTSZ_1"/>
    <property type="match status" value="1"/>
</dbReference>
<evidence type="ECO:0000256" key="6">
    <source>
        <dbReference type="ARBA" id="ARBA00023210"/>
    </source>
</evidence>
<dbReference type="InterPro" id="IPR020805">
    <property type="entry name" value="Cell_div_FtsZ_CS"/>
</dbReference>
<dbReference type="GO" id="GO:0043093">
    <property type="term" value="P:FtsZ-dependent cytokinesis"/>
    <property type="evidence" value="ECO:0007669"/>
    <property type="project" value="UniProtKB-UniRule"/>
</dbReference>
<evidence type="ECO:0000313" key="13">
    <source>
        <dbReference type="EMBL" id="HIJ99239.1"/>
    </source>
</evidence>
<reference evidence="13 14" key="1">
    <citation type="journal article" name="Nat. Commun.">
        <title>Undinarchaeota illuminate DPANN phylogeny and the impact of gene transfer on archaeal evolution.</title>
        <authorList>
            <person name="Dombrowski N."/>
            <person name="Williams T.A."/>
            <person name="Sun J."/>
            <person name="Woodcroft B.J."/>
            <person name="Lee J.H."/>
            <person name="Minh B.Q."/>
            <person name="Rinke C."/>
            <person name="Spang A."/>
        </authorList>
    </citation>
    <scope>NUCLEOTIDE SEQUENCE [LARGE SCALE GENOMIC DNA]</scope>
    <source>
        <strain evidence="13">MAG_bin17</strain>
    </source>
</reference>
<dbReference type="NCBIfam" id="TIGR00065">
    <property type="entry name" value="ftsZ"/>
    <property type="match status" value="1"/>
</dbReference>
<evidence type="ECO:0000256" key="10">
    <source>
        <dbReference type="RuleBase" id="RU003360"/>
    </source>
</evidence>
<dbReference type="Pfam" id="PF00091">
    <property type="entry name" value="Tubulin"/>
    <property type="match status" value="1"/>
</dbReference>
<proteinExistence type="inferred from homology"/>
<dbReference type="PRINTS" id="PR00423">
    <property type="entry name" value="CELLDVISFTSZ"/>
</dbReference>
<dbReference type="SUPFAM" id="SSF55307">
    <property type="entry name" value="Tubulin C-terminal domain-like"/>
    <property type="match status" value="1"/>
</dbReference>
<evidence type="ECO:0000259" key="11">
    <source>
        <dbReference type="SMART" id="SM00864"/>
    </source>
</evidence>
<dbReference type="SMART" id="SM00865">
    <property type="entry name" value="Tubulin_C"/>
    <property type="match status" value="1"/>
</dbReference>
<dbReference type="InterPro" id="IPR036525">
    <property type="entry name" value="Tubulin/FtsZ_GTPase_sf"/>
</dbReference>
<comment type="function">
    <text evidence="8">Essential cell division protein that forms a contractile ring structure (Z ring) at the future cell division site. The regulation of the ring assembly controls the timing and the location of cell division. One of the functions of the FtsZ ring is to recruit other cell division proteins to the septum to produce a new cell wall between the dividing cells. Binds GTP and shows GTPase activity.</text>
</comment>
<evidence type="ECO:0000256" key="9">
    <source>
        <dbReference type="NCBIfam" id="TIGR00065"/>
    </source>
</evidence>
<evidence type="ECO:0000259" key="12">
    <source>
        <dbReference type="SMART" id="SM00865"/>
    </source>
</evidence>
<dbReference type="CDD" id="cd02201">
    <property type="entry name" value="FtsZ_type1"/>
    <property type="match status" value="1"/>
</dbReference>
<dbReference type="GO" id="GO:0051258">
    <property type="term" value="P:protein polymerization"/>
    <property type="evidence" value="ECO:0007669"/>
    <property type="project" value="UniProtKB-UniRule"/>
</dbReference>
<dbReference type="HAMAP" id="MF_00909">
    <property type="entry name" value="FtsZ"/>
    <property type="match status" value="1"/>
</dbReference>
<keyword evidence="7 8" id="KW-0131">Cell cycle</keyword>
<dbReference type="PANTHER" id="PTHR30314:SF3">
    <property type="entry name" value="MITOCHONDRIAL DIVISION PROTEIN FSZA"/>
    <property type="match status" value="1"/>
</dbReference>
<dbReference type="InterPro" id="IPR008280">
    <property type="entry name" value="Tub_FtsZ_C"/>
</dbReference>
<keyword evidence="5 8" id="KW-0342">GTP-binding</keyword>
<dbReference type="InterPro" id="IPR018316">
    <property type="entry name" value="Tubulin/FtsZ_2-layer-sand-dom"/>
</dbReference>
<evidence type="ECO:0000256" key="3">
    <source>
        <dbReference type="ARBA" id="ARBA00022618"/>
    </source>
</evidence>
<dbReference type="PANTHER" id="PTHR30314">
    <property type="entry name" value="CELL DIVISION PROTEIN FTSZ-RELATED"/>
    <property type="match status" value="1"/>
</dbReference>
<dbReference type="InterPro" id="IPR024757">
    <property type="entry name" value="FtsZ_C"/>
</dbReference>
<keyword evidence="14" id="KW-1185">Reference proteome</keyword>
<feature type="binding site" evidence="8">
    <location>
        <begin position="42"/>
        <end position="46"/>
    </location>
    <ligand>
        <name>GTP</name>
        <dbReference type="ChEBI" id="CHEBI:37565"/>
    </ligand>
</feature>
<dbReference type="InterPro" id="IPR045061">
    <property type="entry name" value="FtsZ/CetZ"/>
</dbReference>
<comment type="subcellular location">
    <subcellularLocation>
        <location evidence="8">Cytoplasm</location>
    </subcellularLocation>
    <text evidence="8">Assembles at midcell at the inner surface of the cytoplasmic membrane.</text>
</comment>
<feature type="domain" description="Tubulin/FtsZ GTPase" evidence="11">
    <location>
        <begin position="34"/>
        <end position="225"/>
    </location>
</feature>
<dbReference type="AlphaFoldDB" id="A0A832X4V6"/>
<keyword evidence="2 8" id="KW-0963">Cytoplasm</keyword>
<dbReference type="InterPro" id="IPR000158">
    <property type="entry name" value="Cell_div_FtsZ"/>
</dbReference>
<evidence type="ECO:0000256" key="4">
    <source>
        <dbReference type="ARBA" id="ARBA00022741"/>
    </source>
</evidence>
<dbReference type="GO" id="GO:0005525">
    <property type="term" value="F:GTP binding"/>
    <property type="evidence" value="ECO:0007669"/>
    <property type="project" value="UniProtKB-UniRule"/>
</dbReference>
<dbReference type="GO" id="GO:0005737">
    <property type="term" value="C:cytoplasm"/>
    <property type="evidence" value="ECO:0007669"/>
    <property type="project" value="UniProtKB-SubCell"/>
</dbReference>
<dbReference type="Gene3D" id="3.40.50.1440">
    <property type="entry name" value="Tubulin/FtsZ, GTPase domain"/>
    <property type="match status" value="1"/>
</dbReference>
<evidence type="ECO:0000256" key="8">
    <source>
        <dbReference type="HAMAP-Rule" id="MF_00909"/>
    </source>
</evidence>
<sequence length="366" mass="38872">MDSTTENKAEGNGNVYTLSSDSGLEEVVQAKKTSIKVIGAGGAGNNTINRLMEVGIDGAECIAVNTDAQDLLYTEADQKVLIGKDVTGGLGAGSNPDLGMEAAKEDEKELKELIKGSDLVFVTCGLGGGTGTGSLPVLSELAKKEKALTIGIVTMPFSIEGAVRWDNAQAGLKQLREHTDTVIVIPNDKLLEIVPELPLNAAFKVADEILVNAVKGITELVTKEGLVNLDFADIRTIMSNGGTAMIGLGESDTDDRARDAVEKALSNPLLDVDITGATGALINVIGGPDMSLQDARIVMETVSDKLDPNAKIIWGSRIDPDFQNTLRTMLVITGLKPQQQILGPETSEEKKVYKSKMEKEYGIEFL</sequence>
<feature type="binding site" evidence="8">
    <location>
        <begin position="129"/>
        <end position="131"/>
    </location>
    <ligand>
        <name>GTP</name>
        <dbReference type="ChEBI" id="CHEBI:37565"/>
    </ligand>
</feature>
<evidence type="ECO:0000256" key="2">
    <source>
        <dbReference type="ARBA" id="ARBA00022490"/>
    </source>
</evidence>
<dbReference type="SUPFAM" id="SSF52490">
    <property type="entry name" value="Tubulin nucleotide-binding domain-like"/>
    <property type="match status" value="1"/>
</dbReference>
<feature type="binding site" evidence="8">
    <location>
        <position position="160"/>
    </location>
    <ligand>
        <name>GTP</name>
        <dbReference type="ChEBI" id="CHEBI:37565"/>
    </ligand>
</feature>
<evidence type="ECO:0000313" key="14">
    <source>
        <dbReference type="Proteomes" id="UP000604391"/>
    </source>
</evidence>
<dbReference type="SMART" id="SM00864">
    <property type="entry name" value="Tubulin"/>
    <property type="match status" value="1"/>
</dbReference>
<organism evidence="13 14">
    <name type="scientific">Candidatus Undinarchaeum marinum</name>
    <dbReference type="NCBI Taxonomy" id="2756141"/>
    <lineage>
        <taxon>Archaea</taxon>
        <taxon>Candidatus Undinarchaeota</taxon>
        <taxon>Candidatus Undinarchaeia</taxon>
        <taxon>Candidatus Undinarchaeales</taxon>
        <taxon>Candidatus Undinarchaeaceae</taxon>
        <taxon>Candidatus Undinarchaeum</taxon>
    </lineage>
</organism>
<dbReference type="FunFam" id="3.40.50.1440:FF:000023">
    <property type="entry name" value="Cell division protein FtsZ"/>
    <property type="match status" value="1"/>
</dbReference>
<evidence type="ECO:0000256" key="5">
    <source>
        <dbReference type="ARBA" id="ARBA00023134"/>
    </source>
</evidence>
<evidence type="ECO:0000256" key="1">
    <source>
        <dbReference type="ARBA" id="ARBA00009690"/>
    </source>
</evidence>
<dbReference type="GO" id="GO:0032153">
    <property type="term" value="C:cell division site"/>
    <property type="evidence" value="ECO:0007669"/>
    <property type="project" value="UniProtKB-UniRule"/>
</dbReference>